<evidence type="ECO:0000313" key="1">
    <source>
        <dbReference type="EMBL" id="KAK1862216.1"/>
    </source>
</evidence>
<dbReference type="Proteomes" id="UP000798662">
    <property type="component" value="Chromosome 1"/>
</dbReference>
<keyword evidence="2" id="KW-1185">Reference proteome</keyword>
<proteinExistence type="predicted"/>
<name>A0ACC3BW13_PYRYE</name>
<protein>
    <submittedName>
        <fullName evidence="1">Uncharacterized protein</fullName>
    </submittedName>
</protein>
<accession>A0ACC3BW13</accession>
<gene>
    <name evidence="1" type="ORF">I4F81_004791</name>
</gene>
<comment type="caution">
    <text evidence="1">The sequence shown here is derived from an EMBL/GenBank/DDBJ whole genome shotgun (WGS) entry which is preliminary data.</text>
</comment>
<evidence type="ECO:0000313" key="2">
    <source>
        <dbReference type="Proteomes" id="UP000798662"/>
    </source>
</evidence>
<sequence>MAPSPLLTPFTLGGDLPLKNRMVLAPMTRGRARNAQRPDAMMARYYVQRASAGLVITEGTFISPIANGWVGAPEIYSPAATAGWKEVTDKVHAAGGLIFCQLWHCGRASHSSFHPKEGRAVAASAIAIDESTIHAPDGKVPHEVPDALTVDGIKATVADFAAAAANAKAAGFDGVEVHGANGYLIDTFLQTKTNKRTDEYSGESLEGRFRFLKEVLEAVLEVWPANRVGVRLSPNGVYNDQGSPDFREAFPWFVKQLDSYKLAYIHFIIGLGFGFHKLGEPMVMADFRKVTSTPLIANCGYTQESGEKEVADGNTDLVSFGRPWITNPDLPARFAAGTPLAEDPPMGIWYSAGPKGYVDYPNADGTVV</sequence>
<organism evidence="1 2">
    <name type="scientific">Pyropia yezoensis</name>
    <name type="common">Susabi-nori</name>
    <name type="synonym">Porphyra yezoensis</name>
    <dbReference type="NCBI Taxonomy" id="2788"/>
    <lineage>
        <taxon>Eukaryota</taxon>
        <taxon>Rhodophyta</taxon>
        <taxon>Bangiophyceae</taxon>
        <taxon>Bangiales</taxon>
        <taxon>Bangiaceae</taxon>
        <taxon>Pyropia</taxon>
    </lineage>
</organism>
<reference evidence="1" key="1">
    <citation type="submission" date="2019-11" db="EMBL/GenBank/DDBJ databases">
        <title>Nori genome reveals adaptations in red seaweeds to the harsh intertidal environment.</title>
        <authorList>
            <person name="Wang D."/>
            <person name="Mao Y."/>
        </authorList>
    </citation>
    <scope>NUCLEOTIDE SEQUENCE</scope>
    <source>
        <tissue evidence="1">Gametophyte</tissue>
    </source>
</reference>
<dbReference type="EMBL" id="CM020618">
    <property type="protein sequence ID" value="KAK1862216.1"/>
    <property type="molecule type" value="Genomic_DNA"/>
</dbReference>